<dbReference type="EC" id="2.7.11.1" evidence="18"/>
<dbReference type="Pfam" id="PF08276">
    <property type="entry name" value="PAN_2"/>
    <property type="match status" value="1"/>
</dbReference>
<dbReference type="PROSITE" id="PS50927">
    <property type="entry name" value="BULB_LECTIN"/>
    <property type="match status" value="1"/>
</dbReference>
<keyword evidence="9 18" id="KW-0418">Kinase</keyword>
<comment type="similarity">
    <text evidence="18">Belongs to the protein kinase superfamily. Ser/Thr protein kinase family.</text>
</comment>
<dbReference type="GO" id="GO:0004674">
    <property type="term" value="F:protein serine/threonine kinase activity"/>
    <property type="evidence" value="ECO:0000318"/>
    <property type="project" value="GO_Central"/>
</dbReference>
<evidence type="ECO:0000256" key="18">
    <source>
        <dbReference type="PIRNR" id="PIRNR000641"/>
    </source>
</evidence>
<evidence type="ECO:0000256" key="14">
    <source>
        <dbReference type="ARBA" id="ARBA00023170"/>
    </source>
</evidence>
<dbReference type="Gramene" id="Jr01_17460_p1">
    <property type="protein sequence ID" value="cds.Jr01_17460_p1"/>
    <property type="gene ID" value="Jr01_17460"/>
</dbReference>
<dbReference type="GO" id="GO:0007165">
    <property type="term" value="P:signal transduction"/>
    <property type="evidence" value="ECO:0000318"/>
    <property type="project" value="GO_Central"/>
</dbReference>
<comment type="catalytic activity">
    <reaction evidence="16 18">
        <text>L-threonyl-[protein] + ATP = O-phospho-L-threonyl-[protein] + ADP + H(+)</text>
        <dbReference type="Rhea" id="RHEA:46608"/>
        <dbReference type="Rhea" id="RHEA-COMP:11060"/>
        <dbReference type="Rhea" id="RHEA-COMP:11605"/>
        <dbReference type="ChEBI" id="CHEBI:15378"/>
        <dbReference type="ChEBI" id="CHEBI:30013"/>
        <dbReference type="ChEBI" id="CHEBI:30616"/>
        <dbReference type="ChEBI" id="CHEBI:61977"/>
        <dbReference type="ChEBI" id="CHEBI:456216"/>
        <dbReference type="EC" id="2.7.11.1"/>
    </reaction>
</comment>
<evidence type="ECO:0000256" key="13">
    <source>
        <dbReference type="ARBA" id="ARBA00023157"/>
    </source>
</evidence>
<evidence type="ECO:0000256" key="1">
    <source>
        <dbReference type="ARBA" id="ARBA00004251"/>
    </source>
</evidence>
<keyword evidence="6" id="KW-0732">Signal</keyword>
<evidence type="ECO:0000256" key="7">
    <source>
        <dbReference type="ARBA" id="ARBA00022734"/>
    </source>
</evidence>
<gene>
    <name evidence="20" type="primary">LOC109011126</name>
</gene>
<dbReference type="PANTHER" id="PTHR27002:SF926">
    <property type="entry name" value="OS07G0535800 PROTEIN"/>
    <property type="match status" value="1"/>
</dbReference>
<dbReference type="FunFam" id="3.30.200.20:FF:000330">
    <property type="entry name" value="G-type lectin S-receptor-like serine/threonine-protein kinase At4g03230"/>
    <property type="match status" value="1"/>
</dbReference>
<accession>A0A2I4GV20</accession>
<dbReference type="CDD" id="cd14066">
    <property type="entry name" value="STKc_IRAK"/>
    <property type="match status" value="1"/>
</dbReference>
<comment type="subcellular location">
    <subcellularLocation>
        <location evidence="1">Cell membrane</location>
        <topology evidence="1">Single-pass type I membrane protein</topology>
    </subcellularLocation>
</comment>
<keyword evidence="10 18" id="KW-0067">ATP-binding</keyword>
<keyword evidence="7" id="KW-0430">Lectin</keyword>
<evidence type="ECO:0000256" key="17">
    <source>
        <dbReference type="ARBA" id="ARBA00048679"/>
    </source>
</evidence>
<keyword evidence="3 18" id="KW-0723">Serine/threonine-protein kinase</keyword>
<evidence type="ECO:0000256" key="2">
    <source>
        <dbReference type="ARBA" id="ARBA00022475"/>
    </source>
</evidence>
<dbReference type="Proteomes" id="UP000235220">
    <property type="component" value="Chromosome 1"/>
</dbReference>
<dbReference type="PROSITE" id="PS50011">
    <property type="entry name" value="PROTEIN_KINASE_DOM"/>
    <property type="match status" value="1"/>
</dbReference>
<keyword evidence="11" id="KW-1133">Transmembrane helix</keyword>
<keyword evidence="4 18" id="KW-0808">Transferase</keyword>
<proteinExistence type="inferred from homology"/>
<keyword evidence="19" id="KW-1185">Reference proteome</keyword>
<dbReference type="GO" id="GO:0030246">
    <property type="term" value="F:carbohydrate binding"/>
    <property type="evidence" value="ECO:0007669"/>
    <property type="project" value="UniProtKB-KW"/>
</dbReference>
<dbReference type="GO" id="GO:0005524">
    <property type="term" value="F:ATP binding"/>
    <property type="evidence" value="ECO:0007669"/>
    <property type="project" value="UniProtKB-KW"/>
</dbReference>
<evidence type="ECO:0000256" key="8">
    <source>
        <dbReference type="ARBA" id="ARBA00022741"/>
    </source>
</evidence>
<dbReference type="Gene3D" id="3.30.200.20">
    <property type="entry name" value="Phosphorylase Kinase, domain 1"/>
    <property type="match status" value="1"/>
</dbReference>
<dbReference type="InterPro" id="IPR000719">
    <property type="entry name" value="Prot_kinase_dom"/>
</dbReference>
<dbReference type="InterPro" id="IPR003609">
    <property type="entry name" value="Pan_app"/>
</dbReference>
<name>A0A2I4GV20_JUGRE</name>
<keyword evidence="14" id="KW-0675">Receptor</keyword>
<evidence type="ECO:0000256" key="9">
    <source>
        <dbReference type="ARBA" id="ARBA00022777"/>
    </source>
</evidence>
<dbReference type="PIRSF" id="PIRSF000641">
    <property type="entry name" value="SRK"/>
    <property type="match status" value="1"/>
</dbReference>
<dbReference type="Gene3D" id="1.10.510.10">
    <property type="entry name" value="Transferase(Phosphotransferase) domain 1"/>
    <property type="match status" value="1"/>
</dbReference>
<dbReference type="AlphaFoldDB" id="A0A2I4GV20"/>
<dbReference type="PANTHER" id="PTHR27002">
    <property type="entry name" value="RECEPTOR-LIKE SERINE/THREONINE-PROTEIN KINASE SD1-8"/>
    <property type="match status" value="1"/>
</dbReference>
<organism evidence="19 20">
    <name type="scientific">Juglans regia</name>
    <name type="common">English walnut</name>
    <dbReference type="NCBI Taxonomy" id="51240"/>
    <lineage>
        <taxon>Eukaryota</taxon>
        <taxon>Viridiplantae</taxon>
        <taxon>Streptophyta</taxon>
        <taxon>Embryophyta</taxon>
        <taxon>Tracheophyta</taxon>
        <taxon>Spermatophyta</taxon>
        <taxon>Magnoliopsida</taxon>
        <taxon>eudicotyledons</taxon>
        <taxon>Gunneridae</taxon>
        <taxon>Pentapetalae</taxon>
        <taxon>rosids</taxon>
        <taxon>fabids</taxon>
        <taxon>Fagales</taxon>
        <taxon>Juglandaceae</taxon>
        <taxon>Juglans</taxon>
    </lineage>
</organism>
<evidence type="ECO:0000256" key="4">
    <source>
        <dbReference type="ARBA" id="ARBA00022679"/>
    </source>
</evidence>
<dbReference type="Pfam" id="PF01453">
    <property type="entry name" value="B_lectin"/>
    <property type="match status" value="1"/>
</dbReference>
<reference evidence="20" key="1">
    <citation type="submission" date="2025-08" db="UniProtKB">
        <authorList>
            <consortium name="RefSeq"/>
        </authorList>
    </citation>
    <scope>IDENTIFICATION</scope>
    <source>
        <tissue evidence="20">Leaves</tissue>
    </source>
</reference>
<dbReference type="SMART" id="SM00220">
    <property type="entry name" value="S_TKc"/>
    <property type="match status" value="1"/>
</dbReference>
<evidence type="ECO:0000256" key="10">
    <source>
        <dbReference type="ARBA" id="ARBA00022840"/>
    </source>
</evidence>
<keyword evidence="5" id="KW-0812">Transmembrane</keyword>
<evidence type="ECO:0000313" key="20">
    <source>
        <dbReference type="RefSeq" id="XP_018847744.1"/>
    </source>
</evidence>
<evidence type="ECO:0000256" key="5">
    <source>
        <dbReference type="ARBA" id="ARBA00022692"/>
    </source>
</evidence>
<evidence type="ECO:0000256" key="16">
    <source>
        <dbReference type="ARBA" id="ARBA00047899"/>
    </source>
</evidence>
<dbReference type="GO" id="GO:0106310">
    <property type="term" value="F:protein serine kinase activity"/>
    <property type="evidence" value="ECO:0007669"/>
    <property type="project" value="RHEA"/>
</dbReference>
<sequence length="794" mass="89644">MASPNSLLPAIFLFMIFMSCWYLGGSQLSHAQNDAIKPGEVLGYSQRLVSADGRFELGFFTISSPDRGYLGIRYTNDTFNYRVWVANRDKPISVGEGNLTMDADGLLKILHNGGSPIPLNANKTAPNSIATLENSGNFLVKELNPDGSTKRMLWESFDYPTNTLLPGMKLGINYKTGQEWTLTSWLTSQIPSAGGFSLEWNLTTNGTRRLIMRHRGDTYWLSGIGISSSSNPGNLVMPFNADYYNFSYVSNKNESYFSYSAPGMRISRLVLTSDGQLTDFPNLAFVSSIMCFGYSSAQGCVQQNSPNCRNSSQKFEQRRGYFISSSPHLDENLSVNLFDCMDRCWSDCSCVGYTTLRNNGTGCRFYSGDFEEDKTGNLEQFYVLTDMPKTGEPRRKKGVWWIWIIVAPVGALAISILACFLWRKKLHWDQERDRESTLFTLTSSRRSGDTFEIKNDGKGGHDLKIFNFHSIVAATDNFSTKNKLGEGGFGPVYKGNLPEGQEIAVKRLSRSSGQGLVEFKNELILIAKLQHMNLVRLLGCCVKGDEKMLIYEYMPNKSLDFFLFDLQKRELLNWERRYNVVEGIAQGLLYLHKYSRLRIIHRDLKASNILLDNDMNPKISDFGMARVFGRNDAEANTQRVVGTYGYMSPEYAMRGKFSEKSDVYSFGVLMLEIVSGQKNNGIDHPERALSLVGYAWELWREGRGLQLIDSTLVESHSQHQILRCIHVGLLCVQELAMDRPTMSDVISMLANETWPLPIPKHVAYSTKRNLVEESSHKEEESCSTSMTITEMDPR</sequence>
<dbReference type="Pfam" id="PF07714">
    <property type="entry name" value="PK_Tyr_Ser-Thr"/>
    <property type="match status" value="1"/>
</dbReference>
<protein>
    <recommendedName>
        <fullName evidence="18">Receptor-like serine/threonine-protein kinase</fullName>
        <ecNumber evidence="18">2.7.11.1</ecNumber>
    </recommendedName>
</protein>
<dbReference type="CDD" id="cd00028">
    <property type="entry name" value="B_lectin"/>
    <property type="match status" value="1"/>
</dbReference>
<keyword evidence="12" id="KW-0472">Membrane</keyword>
<dbReference type="SUPFAM" id="SSF56112">
    <property type="entry name" value="Protein kinase-like (PK-like)"/>
    <property type="match status" value="1"/>
</dbReference>
<keyword evidence="13" id="KW-1015">Disulfide bond</keyword>
<dbReference type="Gene3D" id="2.90.10.10">
    <property type="entry name" value="Bulb-type lectin domain"/>
    <property type="match status" value="1"/>
</dbReference>
<evidence type="ECO:0000256" key="3">
    <source>
        <dbReference type="ARBA" id="ARBA00022527"/>
    </source>
</evidence>
<dbReference type="InterPro" id="IPR008271">
    <property type="entry name" value="Ser/Thr_kinase_AS"/>
</dbReference>
<dbReference type="InterPro" id="IPR001480">
    <property type="entry name" value="Bulb-type_lectin_dom"/>
</dbReference>
<keyword evidence="15" id="KW-0325">Glycoprotein</keyword>
<dbReference type="FunFam" id="1.10.510.10:FF:000060">
    <property type="entry name" value="G-type lectin S-receptor-like serine/threonine-protein kinase"/>
    <property type="match status" value="1"/>
</dbReference>
<evidence type="ECO:0000256" key="6">
    <source>
        <dbReference type="ARBA" id="ARBA00022729"/>
    </source>
</evidence>
<dbReference type="PROSITE" id="PS50948">
    <property type="entry name" value="PAN"/>
    <property type="match status" value="1"/>
</dbReference>
<evidence type="ECO:0000256" key="11">
    <source>
        <dbReference type="ARBA" id="ARBA00022989"/>
    </source>
</evidence>
<evidence type="ECO:0000256" key="15">
    <source>
        <dbReference type="ARBA" id="ARBA00023180"/>
    </source>
</evidence>
<dbReference type="KEGG" id="jre:109011126"/>
<dbReference type="RefSeq" id="XP_018847744.1">
    <property type="nucleotide sequence ID" value="XM_018992199.2"/>
</dbReference>
<dbReference type="OrthoDB" id="4062651at2759"/>
<dbReference type="GeneID" id="109011126"/>
<dbReference type="PROSITE" id="PS00108">
    <property type="entry name" value="PROTEIN_KINASE_ST"/>
    <property type="match status" value="1"/>
</dbReference>
<evidence type="ECO:0000256" key="12">
    <source>
        <dbReference type="ARBA" id="ARBA00023136"/>
    </source>
</evidence>
<evidence type="ECO:0000313" key="19">
    <source>
        <dbReference type="Proteomes" id="UP000235220"/>
    </source>
</evidence>
<dbReference type="SUPFAM" id="SSF51110">
    <property type="entry name" value="alpha-D-mannose-specific plant lectins"/>
    <property type="match status" value="1"/>
</dbReference>
<comment type="catalytic activity">
    <reaction evidence="17 18">
        <text>L-seryl-[protein] + ATP = O-phospho-L-seryl-[protein] + ADP + H(+)</text>
        <dbReference type="Rhea" id="RHEA:17989"/>
        <dbReference type="Rhea" id="RHEA-COMP:9863"/>
        <dbReference type="Rhea" id="RHEA-COMP:11604"/>
        <dbReference type="ChEBI" id="CHEBI:15378"/>
        <dbReference type="ChEBI" id="CHEBI:29999"/>
        <dbReference type="ChEBI" id="CHEBI:30616"/>
        <dbReference type="ChEBI" id="CHEBI:83421"/>
        <dbReference type="ChEBI" id="CHEBI:456216"/>
        <dbReference type="EC" id="2.7.11.1"/>
    </reaction>
</comment>
<dbReference type="SMART" id="SM00108">
    <property type="entry name" value="B_lectin"/>
    <property type="match status" value="1"/>
</dbReference>
<dbReference type="InterPro" id="IPR011009">
    <property type="entry name" value="Kinase-like_dom_sf"/>
</dbReference>
<dbReference type="GO" id="GO:0005886">
    <property type="term" value="C:plasma membrane"/>
    <property type="evidence" value="ECO:0000318"/>
    <property type="project" value="GO_Central"/>
</dbReference>
<dbReference type="InterPro" id="IPR001245">
    <property type="entry name" value="Ser-Thr/Tyr_kinase_cat_dom"/>
</dbReference>
<dbReference type="InterPro" id="IPR036426">
    <property type="entry name" value="Bulb-type_lectin_dom_sf"/>
</dbReference>
<keyword evidence="2" id="KW-1003">Cell membrane</keyword>
<dbReference type="InterPro" id="IPR024171">
    <property type="entry name" value="SRK-like_kinase"/>
</dbReference>
<keyword evidence="8 18" id="KW-0547">Nucleotide-binding</keyword>